<dbReference type="PANTHER" id="PTHR43443:SF1">
    <property type="entry name" value="3-HEXULOSE-6-PHOSPHATE ISOMERASE"/>
    <property type="match status" value="1"/>
</dbReference>
<dbReference type="InterPro" id="IPR001347">
    <property type="entry name" value="SIS_dom"/>
</dbReference>
<dbReference type="PROSITE" id="PS51464">
    <property type="entry name" value="SIS"/>
    <property type="match status" value="1"/>
</dbReference>
<dbReference type="RefSeq" id="WP_166158050.1">
    <property type="nucleotide sequence ID" value="NZ_JAAOIW010000032.1"/>
</dbReference>
<accession>A0ABX0JFN7</accession>
<organism evidence="3 4">
    <name type="scientific">Paenibacillus agricola</name>
    <dbReference type="NCBI Taxonomy" id="2716264"/>
    <lineage>
        <taxon>Bacteria</taxon>
        <taxon>Bacillati</taxon>
        <taxon>Bacillota</taxon>
        <taxon>Bacilli</taxon>
        <taxon>Bacillales</taxon>
        <taxon>Paenibacillaceae</taxon>
        <taxon>Paenibacillus</taxon>
    </lineage>
</organism>
<proteinExistence type="inferred from homology"/>
<dbReference type="NCBIfam" id="TIGR03127">
    <property type="entry name" value="RuMP_HxlB"/>
    <property type="match status" value="1"/>
</dbReference>
<dbReference type="InterPro" id="IPR046348">
    <property type="entry name" value="SIS_dom_sf"/>
</dbReference>
<comment type="similarity">
    <text evidence="1">Belongs to the SIS family. PHI subfamily.</text>
</comment>
<dbReference type="PANTHER" id="PTHR43443">
    <property type="entry name" value="3-HEXULOSE-6-PHOSPHATE ISOMERASE"/>
    <property type="match status" value="1"/>
</dbReference>
<comment type="caution">
    <text evidence="3">The sequence shown here is derived from an EMBL/GenBank/DDBJ whole genome shotgun (WGS) entry which is preliminary data.</text>
</comment>
<dbReference type="Pfam" id="PF01380">
    <property type="entry name" value="SIS"/>
    <property type="match status" value="1"/>
</dbReference>
<evidence type="ECO:0000313" key="3">
    <source>
        <dbReference type="EMBL" id="NHN35360.1"/>
    </source>
</evidence>
<reference evidence="3" key="1">
    <citation type="submission" date="2020-03" db="EMBL/GenBank/DDBJ databases">
        <title>Draft sequencing of Paenibacilllus sp. S3N08.</title>
        <authorList>
            <person name="Kim D.-U."/>
        </authorList>
    </citation>
    <scope>NUCLEOTIDE SEQUENCE</scope>
    <source>
        <strain evidence="3">S3N08</strain>
    </source>
</reference>
<dbReference type="CDD" id="cd05005">
    <property type="entry name" value="SIS_PHI"/>
    <property type="match status" value="1"/>
</dbReference>
<dbReference type="Gene3D" id="3.40.50.10490">
    <property type="entry name" value="Glucose-6-phosphate isomerase like protein, domain 1"/>
    <property type="match status" value="1"/>
</dbReference>
<gene>
    <name evidence="3" type="primary">hxlB</name>
    <name evidence="3" type="ORF">G9U52_37280</name>
</gene>
<protein>
    <submittedName>
        <fullName evidence="3">6-phospho-3-hexuloisomerase</fullName>
    </submittedName>
</protein>
<dbReference type="SUPFAM" id="SSF53697">
    <property type="entry name" value="SIS domain"/>
    <property type="match status" value="1"/>
</dbReference>
<feature type="domain" description="SIS" evidence="2">
    <location>
        <begin position="30"/>
        <end position="173"/>
    </location>
</feature>
<keyword evidence="4" id="KW-1185">Reference proteome</keyword>
<sequence length="186" mass="19729">MKTTAEYATEILQELQRTVKLISGEGSDSLVDAIGEARHIFLAGAGRSGLMAKAFAMRLMHLGLNVHVVGETVTPGLGKEDLLIICSGSGETKSLVSMAEKAKSLEAAVALITIYPNSTIGQLSRIAITLPGAPKDKSTSDYSTIQPMGSLFEQTLLLFLDAVILSLMEKQGLDSSTMYGSHANLE</sequence>
<dbReference type="InterPro" id="IPR017552">
    <property type="entry name" value="PHI/rmpB"/>
</dbReference>
<evidence type="ECO:0000259" key="2">
    <source>
        <dbReference type="PROSITE" id="PS51464"/>
    </source>
</evidence>
<evidence type="ECO:0000256" key="1">
    <source>
        <dbReference type="ARBA" id="ARBA00009235"/>
    </source>
</evidence>
<evidence type="ECO:0000313" key="4">
    <source>
        <dbReference type="Proteomes" id="UP001165962"/>
    </source>
</evidence>
<dbReference type="EMBL" id="JAAOIW010000032">
    <property type="protein sequence ID" value="NHN35360.1"/>
    <property type="molecule type" value="Genomic_DNA"/>
</dbReference>
<dbReference type="Proteomes" id="UP001165962">
    <property type="component" value="Unassembled WGS sequence"/>
</dbReference>
<name>A0ABX0JFN7_9BACL</name>